<proteinExistence type="predicted"/>
<evidence type="ECO:0000313" key="1">
    <source>
        <dbReference type="EMBL" id="MPC38389.1"/>
    </source>
</evidence>
<dbReference type="AlphaFoldDB" id="A0A5B7EZE3"/>
<comment type="caution">
    <text evidence="1">The sequence shown here is derived from an EMBL/GenBank/DDBJ whole genome shotgun (WGS) entry which is preliminary data.</text>
</comment>
<protein>
    <submittedName>
        <fullName evidence="1">Uncharacterized protein</fullName>
    </submittedName>
</protein>
<accession>A0A5B7EZE3</accession>
<organism evidence="1 2">
    <name type="scientific">Portunus trituberculatus</name>
    <name type="common">Swimming crab</name>
    <name type="synonym">Neptunus trituberculatus</name>
    <dbReference type="NCBI Taxonomy" id="210409"/>
    <lineage>
        <taxon>Eukaryota</taxon>
        <taxon>Metazoa</taxon>
        <taxon>Ecdysozoa</taxon>
        <taxon>Arthropoda</taxon>
        <taxon>Crustacea</taxon>
        <taxon>Multicrustacea</taxon>
        <taxon>Malacostraca</taxon>
        <taxon>Eumalacostraca</taxon>
        <taxon>Eucarida</taxon>
        <taxon>Decapoda</taxon>
        <taxon>Pleocyemata</taxon>
        <taxon>Brachyura</taxon>
        <taxon>Eubrachyura</taxon>
        <taxon>Portunoidea</taxon>
        <taxon>Portunidae</taxon>
        <taxon>Portuninae</taxon>
        <taxon>Portunus</taxon>
    </lineage>
</organism>
<gene>
    <name evidence="1" type="ORF">E2C01_031895</name>
</gene>
<name>A0A5B7EZE3_PORTR</name>
<keyword evidence="2" id="KW-1185">Reference proteome</keyword>
<reference evidence="1 2" key="1">
    <citation type="submission" date="2019-05" db="EMBL/GenBank/DDBJ databases">
        <title>Another draft genome of Portunus trituberculatus and its Hox gene families provides insights of decapod evolution.</title>
        <authorList>
            <person name="Jeong J.-H."/>
            <person name="Song I."/>
            <person name="Kim S."/>
            <person name="Choi T."/>
            <person name="Kim D."/>
            <person name="Ryu S."/>
            <person name="Kim W."/>
        </authorList>
    </citation>
    <scope>NUCLEOTIDE SEQUENCE [LARGE SCALE GENOMIC DNA]</scope>
    <source>
        <tissue evidence="1">Muscle</tissue>
    </source>
</reference>
<dbReference type="EMBL" id="VSRR010004054">
    <property type="protein sequence ID" value="MPC38389.1"/>
    <property type="molecule type" value="Genomic_DNA"/>
</dbReference>
<sequence>MDVEREQGSVLPHHLSLTLPQSLMTQAVHEEAQCRSLKEPMPCSANLRLSKDWYGWARSLYLPDRASLTPPVNEVGNPAVFISSRLLVQMEKVCGRIFWKFLSALDKANKDILHPAKELRFRLLLMLRRQAVVDSLPCTFSDREKCPLLSSLSSDMLFDPAVVARVHDNEHLASQ</sequence>
<evidence type="ECO:0000313" key="2">
    <source>
        <dbReference type="Proteomes" id="UP000324222"/>
    </source>
</evidence>
<dbReference type="Proteomes" id="UP000324222">
    <property type="component" value="Unassembled WGS sequence"/>
</dbReference>